<keyword evidence="2" id="KW-1185">Reference proteome</keyword>
<gene>
    <name evidence="1" type="ORF">CDAR_512151</name>
</gene>
<dbReference type="AlphaFoldDB" id="A0AAV4WJN3"/>
<accession>A0AAV4WJN3</accession>
<protein>
    <submittedName>
        <fullName evidence="1">Uncharacterized protein</fullName>
    </submittedName>
</protein>
<evidence type="ECO:0000313" key="2">
    <source>
        <dbReference type="Proteomes" id="UP001054837"/>
    </source>
</evidence>
<sequence length="313" mass="36051">MQSLEKPNSEGESSQFRLICKGIVIMQSLETPNSEGESPQFRFLCKWIVIMQSLEMPNSEGESPQFRLICKGIAIMQSLETPNSKEKSSQFQFTCKRIVIMKNEKAFSHMHSLEMSNCKGQSSQFRLICKGIALSHMHSLETPNSKGQSSQFRFIRLLSIPSTTEPYKNPYLRHYFRNTSIENSWLIPEALFRACRQFLGNDLGDQIWVDSSKEVEFELHRSSALLGTALSHMHSLETPDSKGQSPKFRFIRLLSFPSTTEPHKHPYLRQSFRNTSIENSRLIRETLFRACRQFLENDLADQIWVDSSKEVGV</sequence>
<evidence type="ECO:0000313" key="1">
    <source>
        <dbReference type="EMBL" id="GIY81768.1"/>
    </source>
</evidence>
<name>A0AAV4WJN3_9ARAC</name>
<comment type="caution">
    <text evidence="1">The sequence shown here is derived from an EMBL/GenBank/DDBJ whole genome shotgun (WGS) entry which is preliminary data.</text>
</comment>
<reference evidence="1 2" key="1">
    <citation type="submission" date="2021-06" db="EMBL/GenBank/DDBJ databases">
        <title>Caerostris darwini draft genome.</title>
        <authorList>
            <person name="Kono N."/>
            <person name="Arakawa K."/>
        </authorList>
    </citation>
    <scope>NUCLEOTIDE SEQUENCE [LARGE SCALE GENOMIC DNA]</scope>
</reference>
<proteinExistence type="predicted"/>
<dbReference type="Proteomes" id="UP001054837">
    <property type="component" value="Unassembled WGS sequence"/>
</dbReference>
<organism evidence="1 2">
    <name type="scientific">Caerostris darwini</name>
    <dbReference type="NCBI Taxonomy" id="1538125"/>
    <lineage>
        <taxon>Eukaryota</taxon>
        <taxon>Metazoa</taxon>
        <taxon>Ecdysozoa</taxon>
        <taxon>Arthropoda</taxon>
        <taxon>Chelicerata</taxon>
        <taxon>Arachnida</taxon>
        <taxon>Araneae</taxon>
        <taxon>Araneomorphae</taxon>
        <taxon>Entelegynae</taxon>
        <taxon>Araneoidea</taxon>
        <taxon>Araneidae</taxon>
        <taxon>Caerostris</taxon>
    </lineage>
</organism>
<dbReference type="EMBL" id="BPLQ01014668">
    <property type="protein sequence ID" value="GIY81768.1"/>
    <property type="molecule type" value="Genomic_DNA"/>
</dbReference>